<sequence>TGIEYPYKLKLIWTSTYRGGTGSTRNKQIIAFDNFSLSKECFGIGMPPPPMPSTVPPPGLPFQIPNNTSLKSFKLTTCGSMGRTGPTYKQCEQFYLNSITRAAVMDSSSIIVNGSQMWTIPQTGYYTIFARGAKGGHGLHMNSSGGNGALVRSVFKFQEGDTIFNIIGQTGADACGRSDLIPNLKSKCLSKVNRNLNIVNIKSMIKDVDQSMGGAGGGGGATYRLHGRGLEHMVNSKGSVGDGDGSGGGWFSDPLVQRLTSGSSLLSGAEGGYVCDLTHDWSTNGGFGGGGGGCVSGGGGGGYQGGNSYDSGRGGQGGTSFAKKGLYLSLSAINENRLGNDSERDGLVAIFPQIENCCNDGLYPCVVTGETPDVLRYRKSCNSDNRSGADRNGRDASASQLLSNSSTDVQLSRLRHGHIITEYNPNYEFGGSTCTLQDLREVPREKLTLIKALGQGAFGEVYQGFLHNMPGEITDELPVAVKTLPEYSANNQAEMDFLMEALIMSKFKHRNIVRFIGVCFEKMPRFIVLELLPGGDLKTFLRESRATAGKPSPLVMGDILVIALDIALGCQYLEENHFIHRDIAARNCLLSTKTKSQMSATINNMNPMFNITNYNNGFNNSGIVVKIADFGKNRHI</sequence>
<evidence type="ECO:0000256" key="11">
    <source>
        <dbReference type="ARBA" id="ARBA00023136"/>
    </source>
</evidence>
<evidence type="ECO:0000256" key="13">
    <source>
        <dbReference type="ARBA" id="ARBA00023157"/>
    </source>
</evidence>
<comment type="subcellular location">
    <subcellularLocation>
        <location evidence="1">Cell membrane</location>
        <topology evidence="1">Single-pass type I membrane protein</topology>
    </subcellularLocation>
</comment>
<dbReference type="Proteomes" id="UP000759131">
    <property type="component" value="Unassembled WGS sequence"/>
</dbReference>
<evidence type="ECO:0000313" key="20">
    <source>
        <dbReference type="EMBL" id="CAD7630794.1"/>
    </source>
</evidence>
<dbReference type="InterPro" id="IPR001245">
    <property type="entry name" value="Ser-Thr/Tyr_kinase_cat_dom"/>
</dbReference>
<evidence type="ECO:0000256" key="14">
    <source>
        <dbReference type="ARBA" id="ARBA00023170"/>
    </source>
</evidence>
<dbReference type="GO" id="GO:0043235">
    <property type="term" value="C:receptor complex"/>
    <property type="evidence" value="ECO:0007669"/>
    <property type="project" value="TreeGrafter"/>
</dbReference>
<keyword evidence="8" id="KW-0418">Kinase</keyword>
<evidence type="ECO:0000256" key="6">
    <source>
        <dbReference type="ARBA" id="ARBA00022729"/>
    </source>
</evidence>
<dbReference type="AlphaFoldDB" id="A0A7R9KYV9"/>
<dbReference type="Gene3D" id="3.30.200.20">
    <property type="entry name" value="Phosphorylase Kinase, domain 1"/>
    <property type="match status" value="1"/>
</dbReference>
<name>A0A7R9KYV9_9ACAR</name>
<keyword evidence="4" id="KW-0808">Transferase</keyword>
<evidence type="ECO:0000256" key="18">
    <source>
        <dbReference type="SAM" id="MobiDB-lite"/>
    </source>
</evidence>
<protein>
    <recommendedName>
        <fullName evidence="2">receptor protein-tyrosine kinase</fullName>
        <ecNumber evidence="2">2.7.10.1</ecNumber>
    </recommendedName>
</protein>
<keyword evidence="14" id="KW-0675">Receptor</keyword>
<dbReference type="GO" id="GO:0007169">
    <property type="term" value="P:cell surface receptor protein tyrosine kinase signaling pathway"/>
    <property type="evidence" value="ECO:0007669"/>
    <property type="project" value="TreeGrafter"/>
</dbReference>
<evidence type="ECO:0000256" key="7">
    <source>
        <dbReference type="ARBA" id="ARBA00022741"/>
    </source>
</evidence>
<dbReference type="GO" id="GO:0005886">
    <property type="term" value="C:plasma membrane"/>
    <property type="evidence" value="ECO:0007669"/>
    <property type="project" value="UniProtKB-SubCell"/>
</dbReference>
<keyword evidence="7 17" id="KW-0547">Nucleotide-binding</keyword>
<dbReference type="SUPFAM" id="SSF56112">
    <property type="entry name" value="Protein kinase-like (PK-like)"/>
    <property type="match status" value="1"/>
</dbReference>
<evidence type="ECO:0000256" key="16">
    <source>
        <dbReference type="ARBA" id="ARBA00051243"/>
    </source>
</evidence>
<comment type="catalytic activity">
    <reaction evidence="16">
        <text>L-tyrosyl-[protein] + ATP = O-phospho-L-tyrosyl-[protein] + ADP + H(+)</text>
        <dbReference type="Rhea" id="RHEA:10596"/>
        <dbReference type="Rhea" id="RHEA-COMP:10136"/>
        <dbReference type="Rhea" id="RHEA-COMP:20101"/>
        <dbReference type="ChEBI" id="CHEBI:15378"/>
        <dbReference type="ChEBI" id="CHEBI:30616"/>
        <dbReference type="ChEBI" id="CHEBI:46858"/>
        <dbReference type="ChEBI" id="CHEBI:61978"/>
        <dbReference type="ChEBI" id="CHEBI:456216"/>
        <dbReference type="EC" id="2.7.10.1"/>
    </reaction>
</comment>
<dbReference type="InterPro" id="IPR017441">
    <property type="entry name" value="Protein_kinase_ATP_BS"/>
</dbReference>
<keyword evidence="11" id="KW-0472">Membrane</keyword>
<dbReference type="PROSITE" id="PS50011">
    <property type="entry name" value="PROTEIN_KINASE_DOM"/>
    <property type="match status" value="1"/>
</dbReference>
<dbReference type="EMBL" id="OC863127">
    <property type="protein sequence ID" value="CAD7630794.1"/>
    <property type="molecule type" value="Genomic_DNA"/>
</dbReference>
<dbReference type="FunFam" id="3.30.200.20:FF:000117">
    <property type="entry name" value="Tyrosine-protein kinase receptor"/>
    <property type="match status" value="1"/>
</dbReference>
<evidence type="ECO:0000256" key="5">
    <source>
        <dbReference type="ARBA" id="ARBA00022692"/>
    </source>
</evidence>
<feature type="region of interest" description="Disordered" evidence="18">
    <location>
        <begin position="381"/>
        <end position="404"/>
    </location>
</feature>
<dbReference type="Pfam" id="PF12810">
    <property type="entry name" value="ALK_LTK_GRD"/>
    <property type="match status" value="1"/>
</dbReference>
<proteinExistence type="predicted"/>
<keyword evidence="5" id="KW-0812">Transmembrane</keyword>
<gene>
    <name evidence="20" type="ORF">OSB1V03_LOCUS11206</name>
</gene>
<feature type="domain" description="Protein kinase" evidence="19">
    <location>
        <begin position="447"/>
        <end position="636"/>
    </location>
</feature>
<evidence type="ECO:0000256" key="3">
    <source>
        <dbReference type="ARBA" id="ARBA00022475"/>
    </source>
</evidence>
<dbReference type="Pfam" id="PF07714">
    <property type="entry name" value="PK_Tyr_Ser-Thr"/>
    <property type="match status" value="1"/>
</dbReference>
<keyword evidence="9 17" id="KW-0067">ATP-binding</keyword>
<feature type="non-terminal residue" evidence="20">
    <location>
        <position position="1"/>
    </location>
</feature>
<dbReference type="GO" id="GO:0004714">
    <property type="term" value="F:transmembrane receptor protein tyrosine kinase activity"/>
    <property type="evidence" value="ECO:0007669"/>
    <property type="project" value="UniProtKB-EC"/>
</dbReference>
<dbReference type="GO" id="GO:0005524">
    <property type="term" value="F:ATP binding"/>
    <property type="evidence" value="ECO:0007669"/>
    <property type="project" value="UniProtKB-UniRule"/>
</dbReference>
<evidence type="ECO:0000256" key="1">
    <source>
        <dbReference type="ARBA" id="ARBA00004251"/>
    </source>
</evidence>
<keyword evidence="13" id="KW-1015">Disulfide bond</keyword>
<reference evidence="20" key="1">
    <citation type="submission" date="2020-11" db="EMBL/GenBank/DDBJ databases">
        <authorList>
            <person name="Tran Van P."/>
        </authorList>
    </citation>
    <scope>NUCLEOTIDE SEQUENCE</scope>
</reference>
<keyword evidence="10" id="KW-1133">Transmembrane helix</keyword>
<keyword evidence="12" id="KW-0829">Tyrosine-protein kinase</keyword>
<dbReference type="GO" id="GO:0045664">
    <property type="term" value="P:regulation of neuron differentiation"/>
    <property type="evidence" value="ECO:0007669"/>
    <property type="project" value="TreeGrafter"/>
</dbReference>
<evidence type="ECO:0000256" key="17">
    <source>
        <dbReference type="PROSITE-ProRule" id="PRU10141"/>
    </source>
</evidence>
<dbReference type="InterPro" id="IPR055163">
    <property type="entry name" value="ALK/LTK-like_GRD"/>
</dbReference>
<keyword evidence="21" id="KW-1185">Reference proteome</keyword>
<dbReference type="PANTHER" id="PTHR24416:SF604">
    <property type="entry name" value="RECEPTOR PROTEIN-TYROSINE KINASE"/>
    <property type="match status" value="1"/>
</dbReference>
<accession>A0A7R9KYV9</accession>
<dbReference type="InterPro" id="IPR008266">
    <property type="entry name" value="Tyr_kinase_AS"/>
</dbReference>
<dbReference type="PROSITE" id="PS00109">
    <property type="entry name" value="PROTEIN_KINASE_TYR"/>
    <property type="match status" value="1"/>
</dbReference>
<dbReference type="Gene3D" id="1.10.510.10">
    <property type="entry name" value="Transferase(Phosphotransferase) domain 1"/>
    <property type="match status" value="1"/>
</dbReference>
<organism evidence="20">
    <name type="scientific">Medioppia subpectinata</name>
    <dbReference type="NCBI Taxonomy" id="1979941"/>
    <lineage>
        <taxon>Eukaryota</taxon>
        <taxon>Metazoa</taxon>
        <taxon>Ecdysozoa</taxon>
        <taxon>Arthropoda</taxon>
        <taxon>Chelicerata</taxon>
        <taxon>Arachnida</taxon>
        <taxon>Acari</taxon>
        <taxon>Acariformes</taxon>
        <taxon>Sarcoptiformes</taxon>
        <taxon>Oribatida</taxon>
        <taxon>Brachypylina</taxon>
        <taxon>Oppioidea</taxon>
        <taxon>Oppiidae</taxon>
        <taxon>Medioppia</taxon>
    </lineage>
</organism>
<keyword evidence="6" id="KW-0732">Signal</keyword>
<dbReference type="InterPro" id="IPR020635">
    <property type="entry name" value="Tyr_kinase_cat_dom"/>
</dbReference>
<dbReference type="EMBL" id="CAJPIZ010008552">
    <property type="protein sequence ID" value="CAG2111224.1"/>
    <property type="molecule type" value="Genomic_DNA"/>
</dbReference>
<dbReference type="SMART" id="SM00219">
    <property type="entry name" value="TyrKc"/>
    <property type="match status" value="1"/>
</dbReference>
<evidence type="ECO:0000256" key="10">
    <source>
        <dbReference type="ARBA" id="ARBA00022989"/>
    </source>
</evidence>
<keyword evidence="15" id="KW-0325">Glycoprotein</keyword>
<evidence type="ECO:0000256" key="15">
    <source>
        <dbReference type="ARBA" id="ARBA00023180"/>
    </source>
</evidence>
<evidence type="ECO:0000256" key="4">
    <source>
        <dbReference type="ARBA" id="ARBA00022679"/>
    </source>
</evidence>
<dbReference type="EC" id="2.7.10.1" evidence="2"/>
<evidence type="ECO:0000256" key="2">
    <source>
        <dbReference type="ARBA" id="ARBA00011902"/>
    </source>
</evidence>
<evidence type="ECO:0000259" key="19">
    <source>
        <dbReference type="PROSITE" id="PS50011"/>
    </source>
</evidence>
<keyword evidence="3" id="KW-1003">Cell membrane</keyword>
<evidence type="ECO:0000313" key="21">
    <source>
        <dbReference type="Proteomes" id="UP000759131"/>
    </source>
</evidence>
<evidence type="ECO:0000256" key="9">
    <source>
        <dbReference type="ARBA" id="ARBA00022840"/>
    </source>
</evidence>
<feature type="binding site" evidence="17">
    <location>
        <position position="482"/>
    </location>
    <ligand>
        <name>ATP</name>
        <dbReference type="ChEBI" id="CHEBI:30616"/>
    </ligand>
</feature>
<dbReference type="InterPro" id="IPR000719">
    <property type="entry name" value="Prot_kinase_dom"/>
</dbReference>
<evidence type="ECO:0000256" key="12">
    <source>
        <dbReference type="ARBA" id="ARBA00023137"/>
    </source>
</evidence>
<evidence type="ECO:0000256" key="8">
    <source>
        <dbReference type="ARBA" id="ARBA00022777"/>
    </source>
</evidence>
<dbReference type="OrthoDB" id="73209at2759"/>
<dbReference type="InterPro" id="IPR011009">
    <property type="entry name" value="Kinase-like_dom_sf"/>
</dbReference>
<dbReference type="PROSITE" id="PS00107">
    <property type="entry name" value="PROTEIN_KINASE_ATP"/>
    <property type="match status" value="1"/>
</dbReference>
<dbReference type="PANTHER" id="PTHR24416">
    <property type="entry name" value="TYROSINE-PROTEIN KINASE RECEPTOR"/>
    <property type="match status" value="1"/>
</dbReference>
<dbReference type="InterPro" id="IPR050122">
    <property type="entry name" value="RTK"/>
</dbReference>